<evidence type="ECO:0000256" key="2">
    <source>
        <dbReference type="SAM" id="Phobius"/>
    </source>
</evidence>
<evidence type="ECO:0000313" key="3">
    <source>
        <dbReference type="EMBL" id="MBL3678302.1"/>
    </source>
</evidence>
<keyword evidence="2" id="KW-0472">Membrane</keyword>
<gene>
    <name evidence="3" type="ORF">D3230_03145</name>
</gene>
<organism evidence="3 4">
    <name type="scientific">Leucobacter chromiireducens subsp. solipictus</name>
    <dbReference type="NCBI Taxonomy" id="398235"/>
    <lineage>
        <taxon>Bacteria</taxon>
        <taxon>Bacillati</taxon>
        <taxon>Actinomycetota</taxon>
        <taxon>Actinomycetes</taxon>
        <taxon>Micrococcales</taxon>
        <taxon>Microbacteriaceae</taxon>
        <taxon>Leucobacter</taxon>
    </lineage>
</organism>
<dbReference type="Proteomes" id="UP001645859">
    <property type="component" value="Unassembled WGS sequence"/>
</dbReference>
<dbReference type="EMBL" id="QYAC01000001">
    <property type="protein sequence ID" value="MBL3678302.1"/>
    <property type="molecule type" value="Genomic_DNA"/>
</dbReference>
<dbReference type="RefSeq" id="WP_202343524.1">
    <property type="nucleotide sequence ID" value="NZ_BAAAPI010000001.1"/>
</dbReference>
<feature type="transmembrane region" description="Helical" evidence="2">
    <location>
        <begin position="20"/>
        <end position="42"/>
    </location>
</feature>
<feature type="transmembrane region" description="Helical" evidence="2">
    <location>
        <begin position="54"/>
        <end position="75"/>
    </location>
</feature>
<accession>A0ABS1SE08</accession>
<keyword evidence="2" id="KW-1133">Transmembrane helix</keyword>
<evidence type="ECO:0000256" key="1">
    <source>
        <dbReference type="SAM" id="MobiDB-lite"/>
    </source>
</evidence>
<evidence type="ECO:0000313" key="4">
    <source>
        <dbReference type="Proteomes" id="UP001645859"/>
    </source>
</evidence>
<feature type="region of interest" description="Disordered" evidence="1">
    <location>
        <begin position="379"/>
        <end position="407"/>
    </location>
</feature>
<feature type="transmembrane region" description="Helical" evidence="2">
    <location>
        <begin position="299"/>
        <end position="317"/>
    </location>
</feature>
<comment type="caution">
    <text evidence="3">The sequence shown here is derived from an EMBL/GenBank/DDBJ whole genome shotgun (WGS) entry which is preliminary data.</text>
</comment>
<name>A0ABS1SE08_9MICO</name>
<feature type="transmembrane region" description="Helical" evidence="2">
    <location>
        <begin position="133"/>
        <end position="155"/>
    </location>
</feature>
<proteinExistence type="predicted"/>
<feature type="transmembrane region" description="Helical" evidence="2">
    <location>
        <begin position="95"/>
        <end position="112"/>
    </location>
</feature>
<keyword evidence="2" id="KW-0812">Transmembrane</keyword>
<feature type="transmembrane region" description="Helical" evidence="2">
    <location>
        <begin position="239"/>
        <end position="263"/>
    </location>
</feature>
<feature type="transmembrane region" description="Helical" evidence="2">
    <location>
        <begin position="200"/>
        <end position="218"/>
    </location>
</feature>
<reference evidence="3 4" key="1">
    <citation type="submission" date="2018-09" db="EMBL/GenBank/DDBJ databases">
        <title>Comparative genomics of Leucobacter spp.</title>
        <authorList>
            <person name="Reis A.C."/>
            <person name="Kolvenbach B.A."/>
            <person name="Corvini P.F.X."/>
            <person name="Nunes O.C."/>
        </authorList>
    </citation>
    <scope>NUCLEOTIDE SEQUENCE [LARGE SCALE GENOMIC DNA]</scope>
    <source>
        <strain evidence="3 4">TAN 31504</strain>
    </source>
</reference>
<protein>
    <submittedName>
        <fullName evidence="3">Uncharacterized protein</fullName>
    </submittedName>
</protein>
<sequence length="407" mass="42741">MDFTHWLRSVLWPLKELFPVEIALTLGLVFFALSWVLPRKIVNFPALTSRTRTLVWLGAGGAFAVVAIATVTSWISQRQGYLGAVGFDGWWRRPAPLLAAAIAMAVGAIALARAPQPAPGERAIAPRHRWWHFAPRGLLGLAATGAALLFLTASWHTLIGVSAPSHVEKWDQPGTLNLPIYFEAFGGAGYLPGAGWPNHLATLLALGATSLVLILALGRDANRPAARASAASVRAERAATARVFVLLALGGILLTLGAVWAHIGFVGEGSIGLHVGDAPGAEPVYVGTSYQAFARFMHLGGYLIQGLGAALLLRLGVDTLRAAAVRRRNAHALDGHTHTLGTDALTLGADALDGHSLDARADADANGFETDADAHADANAPDAHADAHADVAEGGPRQTPRRTGLAR</sequence>
<keyword evidence="4" id="KW-1185">Reference proteome</keyword>